<dbReference type="EMBL" id="BMHI01000003">
    <property type="protein sequence ID" value="GGB31612.1"/>
    <property type="molecule type" value="Genomic_DNA"/>
</dbReference>
<reference evidence="3" key="2">
    <citation type="submission" date="2020-09" db="EMBL/GenBank/DDBJ databases">
        <authorList>
            <person name="Sun Q."/>
            <person name="Zhou Y."/>
        </authorList>
    </citation>
    <scope>NUCLEOTIDE SEQUENCE</scope>
    <source>
        <strain evidence="3">CGMCC 1.15085</strain>
    </source>
</reference>
<evidence type="ECO:0000313" key="3">
    <source>
        <dbReference type="EMBL" id="GGB31612.1"/>
    </source>
</evidence>
<gene>
    <name evidence="3" type="ORF">GCM10011492_22810</name>
</gene>
<evidence type="ECO:0000256" key="1">
    <source>
        <dbReference type="ARBA" id="ARBA00022723"/>
    </source>
</evidence>
<dbReference type="InterPro" id="IPR014710">
    <property type="entry name" value="RmlC-like_jellyroll"/>
</dbReference>
<dbReference type="Gene3D" id="2.60.120.10">
    <property type="entry name" value="Jelly Rolls"/>
    <property type="match status" value="1"/>
</dbReference>
<proteinExistence type="predicted"/>
<dbReference type="SMART" id="SM00835">
    <property type="entry name" value="Cupin_1"/>
    <property type="match status" value="1"/>
</dbReference>
<dbReference type="PANTHER" id="PTHR35848:SF6">
    <property type="entry name" value="CUPIN TYPE-2 DOMAIN-CONTAINING PROTEIN"/>
    <property type="match status" value="1"/>
</dbReference>
<dbReference type="SUPFAM" id="SSF51182">
    <property type="entry name" value="RmlC-like cupins"/>
    <property type="match status" value="1"/>
</dbReference>
<dbReference type="InterPro" id="IPR013096">
    <property type="entry name" value="Cupin_2"/>
</dbReference>
<dbReference type="RefSeq" id="WP_188837123.1">
    <property type="nucleotide sequence ID" value="NZ_BMHI01000003.1"/>
</dbReference>
<dbReference type="Proteomes" id="UP000636793">
    <property type="component" value="Unassembled WGS sequence"/>
</dbReference>
<keyword evidence="1" id="KW-0479">Metal-binding</keyword>
<protein>
    <recommendedName>
        <fullName evidence="2">Cupin type-1 domain-containing protein</fullName>
    </recommendedName>
</protein>
<dbReference type="PANTHER" id="PTHR35848">
    <property type="entry name" value="OXALATE-BINDING PROTEIN"/>
    <property type="match status" value="1"/>
</dbReference>
<dbReference type="InterPro" id="IPR011051">
    <property type="entry name" value="RmlC_Cupin_sf"/>
</dbReference>
<evidence type="ECO:0000259" key="2">
    <source>
        <dbReference type="SMART" id="SM00835"/>
    </source>
</evidence>
<keyword evidence="4" id="KW-1185">Reference proteome</keyword>
<dbReference type="GO" id="GO:0046872">
    <property type="term" value="F:metal ion binding"/>
    <property type="evidence" value="ECO:0007669"/>
    <property type="project" value="UniProtKB-KW"/>
</dbReference>
<sequence>MTTTHSSQPDLSTETFSWGSIKWGVTADRFPGAPITVGEVVINPTKGHDIHTHPESDEVLHVIEGEGVQTVGDSREFAVKAGDSVYIPRGTEHSTFNTGWRQLRLIAIYSPGGAEAALQGAPDYRVIEPGAAPVWERAD</sequence>
<dbReference type="InterPro" id="IPR006045">
    <property type="entry name" value="Cupin_1"/>
</dbReference>
<dbReference type="InterPro" id="IPR051610">
    <property type="entry name" value="GPI/OXD"/>
</dbReference>
<organism evidence="3 4">
    <name type="scientific">Flexivirga endophytica</name>
    <dbReference type="NCBI Taxonomy" id="1849103"/>
    <lineage>
        <taxon>Bacteria</taxon>
        <taxon>Bacillati</taxon>
        <taxon>Actinomycetota</taxon>
        <taxon>Actinomycetes</taxon>
        <taxon>Micrococcales</taxon>
        <taxon>Dermacoccaceae</taxon>
        <taxon>Flexivirga</taxon>
    </lineage>
</organism>
<reference evidence="3" key="1">
    <citation type="journal article" date="2014" name="Int. J. Syst. Evol. Microbiol.">
        <title>Complete genome sequence of Corynebacterium casei LMG S-19264T (=DSM 44701T), isolated from a smear-ripened cheese.</title>
        <authorList>
            <consortium name="US DOE Joint Genome Institute (JGI-PGF)"/>
            <person name="Walter F."/>
            <person name="Albersmeier A."/>
            <person name="Kalinowski J."/>
            <person name="Ruckert C."/>
        </authorList>
    </citation>
    <scope>NUCLEOTIDE SEQUENCE</scope>
    <source>
        <strain evidence="3">CGMCC 1.15085</strain>
    </source>
</reference>
<accession>A0A916WUF0</accession>
<feature type="domain" description="Cupin type-1" evidence="2">
    <location>
        <begin position="25"/>
        <end position="128"/>
    </location>
</feature>
<evidence type="ECO:0000313" key="4">
    <source>
        <dbReference type="Proteomes" id="UP000636793"/>
    </source>
</evidence>
<comment type="caution">
    <text evidence="3">The sequence shown here is derived from an EMBL/GenBank/DDBJ whole genome shotgun (WGS) entry which is preliminary data.</text>
</comment>
<name>A0A916WUF0_9MICO</name>
<dbReference type="Pfam" id="PF07883">
    <property type="entry name" value="Cupin_2"/>
    <property type="match status" value="1"/>
</dbReference>
<dbReference type="AlphaFoldDB" id="A0A916WUF0"/>